<dbReference type="InterPro" id="IPR002549">
    <property type="entry name" value="AI-2E-like"/>
</dbReference>
<dbReference type="PANTHER" id="PTHR21716">
    <property type="entry name" value="TRANSMEMBRANE PROTEIN"/>
    <property type="match status" value="1"/>
</dbReference>
<keyword evidence="4 6" id="KW-1133">Transmembrane helix</keyword>
<evidence type="ECO:0000256" key="3">
    <source>
        <dbReference type="ARBA" id="ARBA00022692"/>
    </source>
</evidence>
<dbReference type="GO" id="GO:0016020">
    <property type="term" value="C:membrane"/>
    <property type="evidence" value="ECO:0007669"/>
    <property type="project" value="UniProtKB-SubCell"/>
</dbReference>
<evidence type="ECO:0000313" key="8">
    <source>
        <dbReference type="Proteomes" id="UP000249396"/>
    </source>
</evidence>
<evidence type="ECO:0000256" key="1">
    <source>
        <dbReference type="ARBA" id="ARBA00004141"/>
    </source>
</evidence>
<feature type="transmembrane region" description="Helical" evidence="6">
    <location>
        <begin position="12"/>
        <end position="40"/>
    </location>
</feature>
<gene>
    <name evidence="7" type="ORF">DM484_13175</name>
</gene>
<evidence type="ECO:0000256" key="4">
    <source>
        <dbReference type="ARBA" id="ARBA00022989"/>
    </source>
</evidence>
<keyword evidence="5 6" id="KW-0472">Membrane</keyword>
<protein>
    <submittedName>
        <fullName evidence="7">AI-2E family transporter</fullName>
    </submittedName>
</protein>
<comment type="caution">
    <text evidence="7">The sequence shown here is derived from an EMBL/GenBank/DDBJ whole genome shotgun (WGS) entry which is preliminary data.</text>
</comment>
<comment type="similarity">
    <text evidence="2">Belongs to the autoinducer-2 exporter (AI-2E) (TC 2.A.86) family.</text>
</comment>
<organism evidence="7 8">
    <name type="scientific">Candidatus Methylumidiphilus alinenensis</name>
    <dbReference type="NCBI Taxonomy" id="2202197"/>
    <lineage>
        <taxon>Bacteria</taxon>
        <taxon>Pseudomonadati</taxon>
        <taxon>Pseudomonadota</taxon>
        <taxon>Gammaproteobacteria</taxon>
        <taxon>Methylococcales</taxon>
        <taxon>Candidatus Methylumidiphilus</taxon>
    </lineage>
</organism>
<dbReference type="AlphaFoldDB" id="A0A2W4R4B3"/>
<name>A0A2W4R4B3_9GAMM</name>
<feature type="transmembrane region" description="Helical" evidence="6">
    <location>
        <begin position="239"/>
        <end position="266"/>
    </location>
</feature>
<feature type="transmembrane region" description="Helical" evidence="6">
    <location>
        <begin position="296"/>
        <end position="314"/>
    </location>
</feature>
<feature type="transmembrane region" description="Helical" evidence="6">
    <location>
        <begin position="212"/>
        <end position="232"/>
    </location>
</feature>
<comment type="subcellular location">
    <subcellularLocation>
        <location evidence="1">Membrane</location>
        <topology evidence="1">Multi-pass membrane protein</topology>
    </subcellularLocation>
</comment>
<feature type="transmembrane region" description="Helical" evidence="6">
    <location>
        <begin position="157"/>
        <end position="175"/>
    </location>
</feature>
<proteinExistence type="inferred from homology"/>
<dbReference type="Pfam" id="PF01594">
    <property type="entry name" value="AI-2E_transport"/>
    <property type="match status" value="1"/>
</dbReference>
<dbReference type="EMBL" id="QJPH01000321">
    <property type="protein sequence ID" value="PZN78323.1"/>
    <property type="molecule type" value="Genomic_DNA"/>
</dbReference>
<evidence type="ECO:0000256" key="2">
    <source>
        <dbReference type="ARBA" id="ARBA00009773"/>
    </source>
</evidence>
<accession>A0A2W4R4B3</accession>
<reference evidence="7 8" key="1">
    <citation type="journal article" date="2018" name="Aquat. Microb. Ecol.">
        <title>Gammaproteobacterial methanotrophs dominate.</title>
        <authorList>
            <person name="Rissanen A.J."/>
            <person name="Saarenheimo J."/>
            <person name="Tiirola M."/>
            <person name="Peura S."/>
            <person name="Aalto S.L."/>
            <person name="Karvinen A."/>
            <person name="Nykanen H."/>
        </authorList>
    </citation>
    <scope>NUCLEOTIDE SEQUENCE [LARGE SCALE GENOMIC DNA]</scope>
    <source>
        <strain evidence="7">AMbin10</strain>
    </source>
</reference>
<sequence length="348" mass="37174">MTIQPEARARLLGGFLLLALGAWILHTFLGFLFWGLVLALTTWPVYRRLKNWLDARNRHAWVAVVLTLMIGAIILVPLIYGLTKIIDEAQSLAKILVGAQNAGLPAPDWLQATPLVGAWLAELWNSSLGSPDAVNETLHLLQTETALAHTKDLASQILRRAFGLFVTLLSLFFLYRDGEILGHQVLGGFRKLFGDIGVRYAEHAVAAVRATVSGLVLLGLGEGLLLGVGYAVTGLSHPAMLAAVTGVFAMIPFAAKLVLAVCSLVLVASGQVAAGAGLFIFGIIVILVAENYVRPILIGGSIKLPFLWTLLGIFGGLENFGLIGLFLGPTVMAVVLSIWRDSLEEVGG</sequence>
<evidence type="ECO:0000313" key="7">
    <source>
        <dbReference type="EMBL" id="PZN78323.1"/>
    </source>
</evidence>
<feature type="transmembrane region" description="Helical" evidence="6">
    <location>
        <begin position="320"/>
        <end position="339"/>
    </location>
</feature>
<dbReference type="PANTHER" id="PTHR21716:SF61">
    <property type="entry name" value="BLR8064 PROTEIN"/>
    <property type="match status" value="1"/>
</dbReference>
<feature type="transmembrane region" description="Helical" evidence="6">
    <location>
        <begin position="272"/>
        <end position="289"/>
    </location>
</feature>
<evidence type="ECO:0000256" key="5">
    <source>
        <dbReference type="ARBA" id="ARBA00023136"/>
    </source>
</evidence>
<evidence type="ECO:0000256" key="6">
    <source>
        <dbReference type="SAM" id="Phobius"/>
    </source>
</evidence>
<dbReference type="Proteomes" id="UP000249396">
    <property type="component" value="Unassembled WGS sequence"/>
</dbReference>
<keyword evidence="3 6" id="KW-0812">Transmembrane</keyword>
<feature type="transmembrane region" description="Helical" evidence="6">
    <location>
        <begin position="60"/>
        <end position="82"/>
    </location>
</feature>